<organism evidence="8 9">
    <name type="scientific">Papaver somniferum</name>
    <name type="common">Opium poppy</name>
    <dbReference type="NCBI Taxonomy" id="3469"/>
    <lineage>
        <taxon>Eukaryota</taxon>
        <taxon>Viridiplantae</taxon>
        <taxon>Streptophyta</taxon>
        <taxon>Embryophyta</taxon>
        <taxon>Tracheophyta</taxon>
        <taxon>Spermatophyta</taxon>
        <taxon>Magnoliopsida</taxon>
        <taxon>Ranunculales</taxon>
        <taxon>Papaveraceae</taxon>
        <taxon>Papaveroideae</taxon>
        <taxon>Papaver</taxon>
    </lineage>
</organism>
<proteinExistence type="predicted"/>
<evidence type="ECO:0000259" key="7">
    <source>
        <dbReference type="Pfam" id="PF08216"/>
    </source>
</evidence>
<keyword evidence="3" id="KW-0677">Repeat</keyword>
<gene>
    <name evidence="8" type="ORF">C5167_035392</name>
</gene>
<feature type="domain" description="Beta-catenin-like protein 1 N-terminal" evidence="7">
    <location>
        <begin position="197"/>
        <end position="321"/>
    </location>
</feature>
<evidence type="ECO:0000256" key="3">
    <source>
        <dbReference type="ARBA" id="ARBA00022737"/>
    </source>
</evidence>
<evidence type="ECO:0000256" key="4">
    <source>
        <dbReference type="ARBA" id="ARBA00023054"/>
    </source>
</evidence>
<evidence type="ECO:0000313" key="9">
    <source>
        <dbReference type="Proteomes" id="UP000316621"/>
    </source>
</evidence>
<dbReference type="STRING" id="3469.A0A4Y7KFS4"/>
<dbReference type="Gramene" id="RZC72204">
    <property type="protein sequence ID" value="RZC72204"/>
    <property type="gene ID" value="C5167_035392"/>
</dbReference>
<comment type="subcellular location">
    <subcellularLocation>
        <location evidence="1">Nucleus</location>
    </subcellularLocation>
</comment>
<evidence type="ECO:0000256" key="6">
    <source>
        <dbReference type="SAM" id="MobiDB-lite"/>
    </source>
</evidence>
<feature type="region of interest" description="Disordered" evidence="6">
    <location>
        <begin position="129"/>
        <end position="151"/>
    </location>
</feature>
<dbReference type="InterPro" id="IPR039678">
    <property type="entry name" value="CTNNBL1"/>
</dbReference>
<dbReference type="Pfam" id="PF08216">
    <property type="entry name" value="CTNNBL"/>
    <property type="match status" value="1"/>
</dbReference>
<evidence type="ECO:0000256" key="2">
    <source>
        <dbReference type="ARBA" id="ARBA00022553"/>
    </source>
</evidence>
<feature type="compositionally biased region" description="Acidic residues" evidence="6">
    <location>
        <begin position="134"/>
        <end position="148"/>
    </location>
</feature>
<dbReference type="InterPro" id="IPR011989">
    <property type="entry name" value="ARM-like"/>
</dbReference>
<evidence type="ECO:0000256" key="5">
    <source>
        <dbReference type="ARBA" id="ARBA00023242"/>
    </source>
</evidence>
<dbReference type="Proteomes" id="UP000316621">
    <property type="component" value="Chromosome 7"/>
</dbReference>
<dbReference type="PANTHER" id="PTHR14978">
    <property type="entry name" value="BETA-CATENIN-LIKE PROTEIN 1 NUCLEAR ASSOCIATED PROTEIN"/>
    <property type="match status" value="1"/>
</dbReference>
<dbReference type="PANTHER" id="PTHR14978:SF0">
    <property type="entry name" value="BETA-CATENIN-LIKE PROTEIN 1"/>
    <property type="match status" value="1"/>
</dbReference>
<dbReference type="EMBL" id="CM010721">
    <property type="protein sequence ID" value="RZC72204.1"/>
    <property type="molecule type" value="Genomic_DNA"/>
</dbReference>
<keyword evidence="9" id="KW-1185">Reference proteome</keyword>
<dbReference type="InterPro" id="IPR013180">
    <property type="entry name" value="CTNNBL1_N"/>
</dbReference>
<keyword evidence="5" id="KW-0539">Nucleus</keyword>
<dbReference type="GO" id="GO:0005681">
    <property type="term" value="C:spliceosomal complex"/>
    <property type="evidence" value="ECO:0007669"/>
    <property type="project" value="TreeGrafter"/>
</dbReference>
<sequence length="362" mass="40869">MGTPNSGDCYPFQRPRVSVSALQPRTDQDIRAVSDRYPAPKAKTPEELETSFVQIFKDYTKAARKKEDSAPEIADCEQKLIKVIRQFRKMIFEGGGAVATIAGCNSKLINWLGQMGIVPVVVNALSSLTSPDEEKTEEEKEQEEEEDLPWTLTSGEQSAFCQCWRSQVKGCASDKFVNDALELDIAIFPPSMDMIHGSTMHFKAEIEERLISLIESLTGGIAETEKHILSKRFEENDGERITWLMEHFIRYSKKVDAAANHLKKKQLNSSELYKEKLQYGFPTLQSIAVILGYLWSSEISAKIESELSHHQIEKKVVWDILSEYRDNIGSAGGSVESTKTVIEEYIASLEVENRDQRMKSCT</sequence>
<evidence type="ECO:0000256" key="1">
    <source>
        <dbReference type="ARBA" id="ARBA00004123"/>
    </source>
</evidence>
<evidence type="ECO:0000313" key="8">
    <source>
        <dbReference type="EMBL" id="RZC72204.1"/>
    </source>
</evidence>
<protein>
    <recommendedName>
        <fullName evidence="7">Beta-catenin-like protein 1 N-terminal domain-containing protein</fullName>
    </recommendedName>
</protein>
<keyword evidence="4" id="KW-0175">Coiled coil</keyword>
<dbReference type="AlphaFoldDB" id="A0A4Y7KFS4"/>
<accession>A0A4Y7KFS4</accession>
<keyword evidence="2" id="KW-0597">Phosphoprotein</keyword>
<reference evidence="8 9" key="1">
    <citation type="journal article" date="2018" name="Science">
        <title>The opium poppy genome and morphinan production.</title>
        <authorList>
            <person name="Guo L."/>
            <person name="Winzer T."/>
            <person name="Yang X."/>
            <person name="Li Y."/>
            <person name="Ning Z."/>
            <person name="He Z."/>
            <person name="Teodor R."/>
            <person name="Lu Y."/>
            <person name="Bowser T.A."/>
            <person name="Graham I.A."/>
            <person name="Ye K."/>
        </authorList>
    </citation>
    <scope>NUCLEOTIDE SEQUENCE [LARGE SCALE GENOMIC DNA]</scope>
    <source>
        <strain evidence="9">cv. HN1</strain>
        <tissue evidence="8">Leaves</tissue>
    </source>
</reference>
<dbReference type="Gene3D" id="1.25.10.10">
    <property type="entry name" value="Leucine-rich Repeat Variant"/>
    <property type="match status" value="1"/>
</dbReference>
<name>A0A4Y7KFS4_PAPSO</name>